<dbReference type="GeneID" id="42797781"/>
<evidence type="ECO:0000256" key="1">
    <source>
        <dbReference type="PROSITE-ProRule" id="PRU00325"/>
    </source>
</evidence>
<protein>
    <recommendedName>
        <fullName evidence="2">SWIM-type domain-containing protein</fullName>
    </recommendedName>
</protein>
<keyword evidence="1" id="KW-0862">Zinc</keyword>
<feature type="domain" description="SWIM-type" evidence="2">
    <location>
        <begin position="30"/>
        <end position="85"/>
    </location>
</feature>
<dbReference type="AlphaFoldDB" id="A0A650CM66"/>
<dbReference type="KEGG" id="sazo:D1868_01870"/>
<sequence>MKSLTVKAKEAALIENRIIKITLTNSLFAIYVFMGKDKDYILSENYCSCPHFYYRIFRKNPIVEKRVNIENSKCYHLQALELALEKDKVRSIYVDLVTMREILLEIYSMDKSFILRKLVMR</sequence>
<proteinExistence type="predicted"/>
<dbReference type="PROSITE" id="PS50966">
    <property type="entry name" value="ZF_SWIM"/>
    <property type="match status" value="1"/>
</dbReference>
<dbReference type="OrthoDB" id="35947at2157"/>
<dbReference type="InterPro" id="IPR007527">
    <property type="entry name" value="Znf_SWIM"/>
</dbReference>
<organism evidence="3 4">
    <name type="scientific">Stygiolobus azoricus</name>
    <dbReference type="NCBI Taxonomy" id="41675"/>
    <lineage>
        <taxon>Archaea</taxon>
        <taxon>Thermoproteota</taxon>
        <taxon>Thermoprotei</taxon>
        <taxon>Sulfolobales</taxon>
        <taxon>Sulfolobaceae</taxon>
        <taxon>Stygiolobus</taxon>
    </lineage>
</organism>
<reference evidence="3 4" key="1">
    <citation type="submission" date="2019-10" db="EMBL/GenBank/DDBJ databases">
        <title>Genome Sequences from Six Type Strain Members of the Archaeal Family Sulfolobaceae: Acidianus ambivalens, Acidianus infernus, Metallosphaera prunae, Stygiolobus azoricus, Sulfolobus metallicus, and Sulfurisphaera ohwakuensis.</title>
        <authorList>
            <person name="Counts J.A."/>
            <person name="Kelly R.M."/>
        </authorList>
    </citation>
    <scope>NUCLEOTIDE SEQUENCE [LARGE SCALE GENOMIC DNA]</scope>
    <source>
        <strain evidence="3 4">FC6</strain>
    </source>
</reference>
<dbReference type="EMBL" id="CP045483">
    <property type="protein sequence ID" value="QGR18858.1"/>
    <property type="molecule type" value="Genomic_DNA"/>
</dbReference>
<keyword evidence="1" id="KW-0863">Zinc-finger</keyword>
<keyword evidence="1" id="KW-0479">Metal-binding</keyword>
<accession>A0A650CM66</accession>
<dbReference type="RefSeq" id="WP_156005078.1">
    <property type="nucleotide sequence ID" value="NZ_CP045483.1"/>
</dbReference>
<evidence type="ECO:0000313" key="3">
    <source>
        <dbReference type="EMBL" id="QGR18858.1"/>
    </source>
</evidence>
<evidence type="ECO:0000313" key="4">
    <source>
        <dbReference type="Proteomes" id="UP000423396"/>
    </source>
</evidence>
<dbReference type="GO" id="GO:0008270">
    <property type="term" value="F:zinc ion binding"/>
    <property type="evidence" value="ECO:0007669"/>
    <property type="project" value="UniProtKB-KW"/>
</dbReference>
<name>A0A650CM66_9CREN</name>
<keyword evidence="4" id="KW-1185">Reference proteome</keyword>
<evidence type="ECO:0000259" key="2">
    <source>
        <dbReference type="PROSITE" id="PS50966"/>
    </source>
</evidence>
<gene>
    <name evidence="3" type="ORF">D1868_01870</name>
</gene>
<dbReference type="Proteomes" id="UP000423396">
    <property type="component" value="Chromosome"/>
</dbReference>